<proteinExistence type="predicted"/>
<reference evidence="15 16" key="1">
    <citation type="submission" date="2023-02" db="EMBL/GenBank/DDBJ databases">
        <title>Genome sequence of Mucilaginibacter jinjuensis strain KACC 16571.</title>
        <authorList>
            <person name="Kim S."/>
            <person name="Heo J."/>
            <person name="Kwon S.-W."/>
        </authorList>
    </citation>
    <scope>NUCLEOTIDE SEQUENCE [LARGE SCALE GENOMIC DNA]</scope>
    <source>
        <strain evidence="15 16">KACC 16571</strain>
    </source>
</reference>
<keyword evidence="11" id="KW-0472">Membrane</keyword>
<keyword evidence="3" id="KW-0328">Glycosyltransferase</keyword>
<keyword evidence="5" id="KW-0812">Transmembrane</keyword>
<evidence type="ECO:0000256" key="7">
    <source>
        <dbReference type="ARBA" id="ARBA00022824"/>
    </source>
</evidence>
<keyword evidence="9" id="KW-1133">Transmembrane helix</keyword>
<dbReference type="InterPro" id="IPR003406">
    <property type="entry name" value="Glyco_trans_14"/>
</dbReference>
<keyword evidence="16" id="KW-1185">Reference proteome</keyword>
<dbReference type="PANTHER" id="PTHR46025">
    <property type="entry name" value="XYLOSYLTRANSFERASE OXT"/>
    <property type="match status" value="1"/>
</dbReference>
<gene>
    <name evidence="15" type="ORF">PQO05_24500</name>
</gene>
<keyword evidence="4" id="KW-0808">Transferase</keyword>
<evidence type="ECO:0000256" key="1">
    <source>
        <dbReference type="ARBA" id="ARBA00004323"/>
    </source>
</evidence>
<evidence type="ECO:0000256" key="4">
    <source>
        <dbReference type="ARBA" id="ARBA00022679"/>
    </source>
</evidence>
<evidence type="ECO:0000256" key="5">
    <source>
        <dbReference type="ARBA" id="ARBA00022692"/>
    </source>
</evidence>
<evidence type="ECO:0000256" key="14">
    <source>
        <dbReference type="ARBA" id="ARBA00042865"/>
    </source>
</evidence>
<evidence type="ECO:0000256" key="6">
    <source>
        <dbReference type="ARBA" id="ARBA00022723"/>
    </source>
</evidence>
<evidence type="ECO:0000256" key="8">
    <source>
        <dbReference type="ARBA" id="ARBA00022968"/>
    </source>
</evidence>
<keyword evidence="10" id="KW-0333">Golgi apparatus</keyword>
<keyword evidence="12" id="KW-1015">Disulfide bond</keyword>
<evidence type="ECO:0000256" key="13">
    <source>
        <dbReference type="ARBA" id="ARBA00023180"/>
    </source>
</evidence>
<evidence type="ECO:0000256" key="2">
    <source>
        <dbReference type="ARBA" id="ARBA00004648"/>
    </source>
</evidence>
<dbReference type="EMBL" id="CP117167">
    <property type="protein sequence ID" value="WCT11898.1"/>
    <property type="molecule type" value="Genomic_DNA"/>
</dbReference>
<dbReference type="Pfam" id="PF02485">
    <property type="entry name" value="Branch"/>
    <property type="match status" value="1"/>
</dbReference>
<accession>A0ABY7T6K5</accession>
<dbReference type="PANTHER" id="PTHR46025:SF3">
    <property type="entry name" value="XYLOSYLTRANSFERASE OXT"/>
    <property type="match status" value="1"/>
</dbReference>
<evidence type="ECO:0000313" key="15">
    <source>
        <dbReference type="EMBL" id="WCT11898.1"/>
    </source>
</evidence>
<evidence type="ECO:0000313" key="16">
    <source>
        <dbReference type="Proteomes" id="UP001216139"/>
    </source>
</evidence>
<dbReference type="InterPro" id="IPR043538">
    <property type="entry name" value="XYLT"/>
</dbReference>
<keyword evidence="8" id="KW-0735">Signal-anchor</keyword>
<dbReference type="Proteomes" id="UP001216139">
    <property type="component" value="Chromosome"/>
</dbReference>
<evidence type="ECO:0000256" key="9">
    <source>
        <dbReference type="ARBA" id="ARBA00022989"/>
    </source>
</evidence>
<keyword evidence="13" id="KW-0325">Glycoprotein</keyword>
<protein>
    <recommendedName>
        <fullName evidence="14">Peptide O-xylosyltransferase</fullName>
    </recommendedName>
</protein>
<evidence type="ECO:0000256" key="11">
    <source>
        <dbReference type="ARBA" id="ARBA00023136"/>
    </source>
</evidence>
<comment type="subcellular location">
    <subcellularLocation>
        <location evidence="2">Endoplasmic reticulum membrane</location>
        <topology evidence="2">Single-pass type II membrane protein</topology>
    </subcellularLocation>
    <subcellularLocation>
        <location evidence="1">Golgi apparatus membrane</location>
        <topology evidence="1">Single-pass type II membrane protein</topology>
    </subcellularLocation>
</comment>
<evidence type="ECO:0000256" key="12">
    <source>
        <dbReference type="ARBA" id="ARBA00023157"/>
    </source>
</evidence>
<name>A0ABY7T6K5_9SPHI</name>
<keyword evidence="7" id="KW-0256">Endoplasmic reticulum</keyword>
<keyword evidence="6" id="KW-0479">Metal-binding</keyword>
<sequence>MRYALLIINHVSPKQTQRLIERLNNDYFDFYIQLDKKTDAKPYEKLKDIRNVFFINKRVNVHPGGYSALKATMTGLSQIIKSEIKYHSISLVNGSDYPTKRADEICDFLNINKGKQLIAFDEDWSTSIPEKINKYYLADYNFNGKQFFEKLFNKFLGKPEIPKMLKFAGKSAYWTITPNCATYILAYIERLELDSFLKYTLGSDEFIFQSIIMNSPYHEEVINNNYRYRDQTEDGKGVKTLTAKDFNKIIFADSIFAGKFDIEVDAEILDMIDKANQIKISYRSQQK</sequence>
<evidence type="ECO:0000256" key="10">
    <source>
        <dbReference type="ARBA" id="ARBA00023034"/>
    </source>
</evidence>
<organism evidence="15 16">
    <name type="scientific">Mucilaginibacter jinjuensis</name>
    <dbReference type="NCBI Taxonomy" id="1176721"/>
    <lineage>
        <taxon>Bacteria</taxon>
        <taxon>Pseudomonadati</taxon>
        <taxon>Bacteroidota</taxon>
        <taxon>Sphingobacteriia</taxon>
        <taxon>Sphingobacteriales</taxon>
        <taxon>Sphingobacteriaceae</taxon>
        <taxon>Mucilaginibacter</taxon>
    </lineage>
</organism>
<dbReference type="RefSeq" id="WP_273630096.1">
    <property type="nucleotide sequence ID" value="NZ_CP117167.1"/>
</dbReference>
<evidence type="ECO:0000256" key="3">
    <source>
        <dbReference type="ARBA" id="ARBA00022676"/>
    </source>
</evidence>